<proteinExistence type="inferred from homology"/>
<dbReference type="RefSeq" id="WP_343788756.1">
    <property type="nucleotide sequence ID" value="NZ_BAAAGA010000001.1"/>
</dbReference>
<reference evidence="9" key="1">
    <citation type="journal article" date="2019" name="Int. J. Syst. Evol. Microbiol.">
        <title>The Global Catalogue of Microorganisms (GCM) 10K type strain sequencing project: providing services to taxonomists for standard genome sequencing and annotation.</title>
        <authorList>
            <consortium name="The Broad Institute Genomics Platform"/>
            <consortium name="The Broad Institute Genome Sequencing Center for Infectious Disease"/>
            <person name="Wu L."/>
            <person name="Ma J."/>
        </authorList>
    </citation>
    <scope>NUCLEOTIDE SEQUENCE [LARGE SCALE GENOMIC DNA]</scope>
    <source>
        <strain evidence="9">JCM 12928</strain>
    </source>
</reference>
<feature type="domain" description="PIN" evidence="7">
    <location>
        <begin position="5"/>
        <end position="124"/>
    </location>
</feature>
<dbReference type="EMBL" id="BAAAGA010000001">
    <property type="protein sequence ID" value="GAA0610111.1"/>
    <property type="molecule type" value="Genomic_DNA"/>
</dbReference>
<dbReference type="InterPro" id="IPR029060">
    <property type="entry name" value="PIN-like_dom_sf"/>
</dbReference>
<sequence>MSVAVFDANVIVKWYIAADPFFGAALEVQQTYEGAAPALVQAEVANALWKYVRAGIVQLEDACEGVSVLAELIDLTPDSELLERAQRLSADLDHPVYDCLYLALAQKQICPLVTADKRLAEKARALDIAVEFIGSRS</sequence>
<keyword evidence="2 6" id="KW-0540">Nuclease</keyword>
<dbReference type="PANTHER" id="PTHR35901:SF1">
    <property type="entry name" value="EXONUCLEASE VAPC9"/>
    <property type="match status" value="1"/>
</dbReference>
<evidence type="ECO:0000256" key="1">
    <source>
        <dbReference type="ARBA" id="ARBA00022649"/>
    </source>
</evidence>
<dbReference type="HAMAP" id="MF_00265">
    <property type="entry name" value="VapC_Nob1"/>
    <property type="match status" value="1"/>
</dbReference>
<evidence type="ECO:0000256" key="4">
    <source>
        <dbReference type="ARBA" id="ARBA00022801"/>
    </source>
</evidence>
<dbReference type="Pfam" id="PF01850">
    <property type="entry name" value="PIN"/>
    <property type="match status" value="1"/>
</dbReference>
<evidence type="ECO:0000256" key="5">
    <source>
        <dbReference type="ARBA" id="ARBA00022842"/>
    </source>
</evidence>
<evidence type="ECO:0000259" key="7">
    <source>
        <dbReference type="Pfam" id="PF01850"/>
    </source>
</evidence>
<evidence type="ECO:0000256" key="3">
    <source>
        <dbReference type="ARBA" id="ARBA00022723"/>
    </source>
</evidence>
<keyword evidence="3 6" id="KW-0479">Metal-binding</keyword>
<gene>
    <name evidence="6" type="primary">vapC</name>
    <name evidence="8" type="ORF">GCM10009422_01150</name>
</gene>
<evidence type="ECO:0000313" key="8">
    <source>
        <dbReference type="EMBL" id="GAA0610111.1"/>
    </source>
</evidence>
<feature type="binding site" evidence="6">
    <location>
        <position position="98"/>
    </location>
    <ligand>
        <name>Mg(2+)</name>
        <dbReference type="ChEBI" id="CHEBI:18420"/>
    </ligand>
</feature>
<comment type="caution">
    <text evidence="8">The sequence shown here is derived from an EMBL/GenBank/DDBJ whole genome shotgun (WGS) entry which is preliminary data.</text>
</comment>
<name>A0ABN1GF12_9CAUL</name>
<evidence type="ECO:0000313" key="9">
    <source>
        <dbReference type="Proteomes" id="UP001501352"/>
    </source>
</evidence>
<organism evidence="8 9">
    <name type="scientific">Brevundimonas kwangchunensis</name>
    <dbReference type="NCBI Taxonomy" id="322163"/>
    <lineage>
        <taxon>Bacteria</taxon>
        <taxon>Pseudomonadati</taxon>
        <taxon>Pseudomonadota</taxon>
        <taxon>Alphaproteobacteria</taxon>
        <taxon>Caulobacterales</taxon>
        <taxon>Caulobacteraceae</taxon>
        <taxon>Brevundimonas</taxon>
    </lineage>
</organism>
<feature type="binding site" evidence="6">
    <location>
        <position position="7"/>
    </location>
    <ligand>
        <name>Mg(2+)</name>
        <dbReference type="ChEBI" id="CHEBI:18420"/>
    </ligand>
</feature>
<dbReference type="CDD" id="cd09873">
    <property type="entry name" value="PIN_Pae0151-like"/>
    <property type="match status" value="1"/>
</dbReference>
<dbReference type="Gene3D" id="3.40.50.1010">
    <property type="entry name" value="5'-nuclease"/>
    <property type="match status" value="1"/>
</dbReference>
<evidence type="ECO:0000256" key="6">
    <source>
        <dbReference type="HAMAP-Rule" id="MF_00265"/>
    </source>
</evidence>
<dbReference type="InterPro" id="IPR022907">
    <property type="entry name" value="VapC_family"/>
</dbReference>
<keyword evidence="6" id="KW-0800">Toxin</keyword>
<dbReference type="Proteomes" id="UP001501352">
    <property type="component" value="Unassembled WGS sequence"/>
</dbReference>
<dbReference type="InterPro" id="IPR002716">
    <property type="entry name" value="PIN_dom"/>
</dbReference>
<dbReference type="PANTHER" id="PTHR35901">
    <property type="entry name" value="RIBONUCLEASE VAPC3"/>
    <property type="match status" value="1"/>
</dbReference>
<dbReference type="EC" id="3.1.-.-" evidence="6"/>
<comment type="similarity">
    <text evidence="6">Belongs to the PINc/VapC protein family.</text>
</comment>
<dbReference type="SUPFAM" id="SSF88723">
    <property type="entry name" value="PIN domain-like"/>
    <property type="match status" value="1"/>
</dbReference>
<comment type="function">
    <text evidence="6">Toxic component of a toxin-antitoxin (TA) system. An RNase.</text>
</comment>
<keyword evidence="5 6" id="KW-0460">Magnesium</keyword>
<keyword evidence="1 6" id="KW-1277">Toxin-antitoxin system</keyword>
<keyword evidence="9" id="KW-1185">Reference proteome</keyword>
<protein>
    <recommendedName>
        <fullName evidence="6">Ribonuclease VapC</fullName>
        <shortName evidence="6">RNase VapC</shortName>
        <ecNumber evidence="6">3.1.-.-</ecNumber>
    </recommendedName>
    <alternativeName>
        <fullName evidence="6">Toxin VapC</fullName>
    </alternativeName>
</protein>
<comment type="cofactor">
    <cofactor evidence="6">
        <name>Mg(2+)</name>
        <dbReference type="ChEBI" id="CHEBI:18420"/>
    </cofactor>
</comment>
<accession>A0ABN1GF12</accession>
<evidence type="ECO:0000256" key="2">
    <source>
        <dbReference type="ARBA" id="ARBA00022722"/>
    </source>
</evidence>
<dbReference type="InterPro" id="IPR051619">
    <property type="entry name" value="TypeII_TA_RNase_PINc/VapC"/>
</dbReference>
<dbReference type="InterPro" id="IPR044153">
    <property type="entry name" value="PIN_Pae0151-like"/>
</dbReference>
<keyword evidence="4 6" id="KW-0378">Hydrolase</keyword>